<protein>
    <submittedName>
        <fullName evidence="1">Uncharacterized protein</fullName>
    </submittedName>
</protein>
<keyword evidence="2" id="KW-1185">Reference proteome</keyword>
<dbReference type="EMBL" id="JADGJD010000964">
    <property type="protein sequence ID" value="KAJ3047423.1"/>
    <property type="molecule type" value="Genomic_DNA"/>
</dbReference>
<organism evidence="1 2">
    <name type="scientific">Rhizophlyctis rosea</name>
    <dbReference type="NCBI Taxonomy" id="64517"/>
    <lineage>
        <taxon>Eukaryota</taxon>
        <taxon>Fungi</taxon>
        <taxon>Fungi incertae sedis</taxon>
        <taxon>Chytridiomycota</taxon>
        <taxon>Chytridiomycota incertae sedis</taxon>
        <taxon>Chytridiomycetes</taxon>
        <taxon>Rhizophlyctidales</taxon>
        <taxon>Rhizophlyctidaceae</taxon>
        <taxon>Rhizophlyctis</taxon>
    </lineage>
</organism>
<gene>
    <name evidence="1" type="ORF">HK097_011544</name>
</gene>
<proteinExistence type="predicted"/>
<evidence type="ECO:0000313" key="1">
    <source>
        <dbReference type="EMBL" id="KAJ3047423.1"/>
    </source>
</evidence>
<dbReference type="Proteomes" id="UP001212841">
    <property type="component" value="Unassembled WGS sequence"/>
</dbReference>
<reference evidence="1" key="1">
    <citation type="submission" date="2020-05" db="EMBL/GenBank/DDBJ databases">
        <title>Phylogenomic resolution of chytrid fungi.</title>
        <authorList>
            <person name="Stajich J.E."/>
            <person name="Amses K."/>
            <person name="Simmons R."/>
            <person name="Seto K."/>
            <person name="Myers J."/>
            <person name="Bonds A."/>
            <person name="Quandt C.A."/>
            <person name="Barry K."/>
            <person name="Liu P."/>
            <person name="Grigoriev I."/>
            <person name="Longcore J.E."/>
            <person name="James T.Y."/>
        </authorList>
    </citation>
    <scope>NUCLEOTIDE SEQUENCE</scope>
    <source>
        <strain evidence="1">JEL0318</strain>
    </source>
</reference>
<comment type="caution">
    <text evidence="1">The sequence shown here is derived from an EMBL/GenBank/DDBJ whole genome shotgun (WGS) entry which is preliminary data.</text>
</comment>
<name>A0AAD5X2D8_9FUNG</name>
<accession>A0AAD5X2D8</accession>
<sequence>MESSTFVMSLAADVPAPDTADVHTTSNAHLAEWKTLHMDTYVTWAAIPKPSTILTRLQQQSDGRAQGMKVAYHQILQSLPTCLQSWTRDPTFTAVIEIDNFDCFTDNDKKAIGVAVRKAYEVEGWEFGEGSNPWWVRAEGGRIWVPGGGVKQVGYFNMTLKAPKGLRSAEETFTNGGRSHMAKEASGSF</sequence>
<evidence type="ECO:0000313" key="2">
    <source>
        <dbReference type="Proteomes" id="UP001212841"/>
    </source>
</evidence>
<dbReference type="AlphaFoldDB" id="A0AAD5X2D8"/>